<reference evidence="2" key="1">
    <citation type="journal article" date="2014" name="Int. J. Syst. Evol. Microbiol.">
        <title>Complete genome sequence of Corynebacterium casei LMG S-19264T (=DSM 44701T), isolated from a smear-ripened cheese.</title>
        <authorList>
            <consortium name="US DOE Joint Genome Institute (JGI-PGF)"/>
            <person name="Walter F."/>
            <person name="Albersmeier A."/>
            <person name="Kalinowski J."/>
            <person name="Ruckert C."/>
        </authorList>
    </citation>
    <scope>NUCLEOTIDE SEQUENCE</scope>
    <source>
        <strain evidence="2">JCM 3131</strain>
    </source>
</reference>
<dbReference type="EMBL" id="BMQK01000008">
    <property type="protein sequence ID" value="GGQ64844.1"/>
    <property type="molecule type" value="Genomic_DNA"/>
</dbReference>
<proteinExistence type="predicted"/>
<dbReference type="Proteomes" id="UP000620156">
    <property type="component" value="Unassembled WGS sequence"/>
</dbReference>
<protein>
    <submittedName>
        <fullName evidence="2">Uncharacterized protein</fullName>
    </submittedName>
</protein>
<keyword evidence="1" id="KW-0812">Transmembrane</keyword>
<reference evidence="2" key="2">
    <citation type="submission" date="2020-09" db="EMBL/GenBank/DDBJ databases">
        <authorList>
            <person name="Sun Q."/>
            <person name="Ohkuma M."/>
        </authorList>
    </citation>
    <scope>NUCLEOTIDE SEQUENCE</scope>
    <source>
        <strain evidence="2">JCM 3131</strain>
    </source>
</reference>
<accession>A0A918ESD5</accession>
<name>A0A918ESD5_9ACTN</name>
<keyword evidence="3" id="KW-1185">Reference proteome</keyword>
<evidence type="ECO:0000313" key="3">
    <source>
        <dbReference type="Proteomes" id="UP000620156"/>
    </source>
</evidence>
<evidence type="ECO:0000313" key="2">
    <source>
        <dbReference type="EMBL" id="GGQ64844.1"/>
    </source>
</evidence>
<organism evidence="2 3">
    <name type="scientific">Streptomyces ruber</name>
    <dbReference type="NCBI Taxonomy" id="83378"/>
    <lineage>
        <taxon>Bacteria</taxon>
        <taxon>Bacillati</taxon>
        <taxon>Actinomycetota</taxon>
        <taxon>Actinomycetes</taxon>
        <taxon>Kitasatosporales</taxon>
        <taxon>Streptomycetaceae</taxon>
        <taxon>Streptomyces</taxon>
    </lineage>
</organism>
<keyword evidence="1" id="KW-0472">Membrane</keyword>
<keyword evidence="1" id="KW-1133">Transmembrane helix</keyword>
<feature type="transmembrane region" description="Helical" evidence="1">
    <location>
        <begin position="35"/>
        <end position="56"/>
    </location>
</feature>
<gene>
    <name evidence="2" type="ORF">GCM10010145_38370</name>
</gene>
<evidence type="ECO:0000256" key="1">
    <source>
        <dbReference type="SAM" id="Phobius"/>
    </source>
</evidence>
<comment type="caution">
    <text evidence="2">The sequence shown here is derived from an EMBL/GenBank/DDBJ whole genome shotgun (WGS) entry which is preliminary data.</text>
</comment>
<sequence length="59" mass="5966">MRLVAAGFAIAAGVISGLAVAFWRLARTGDVDQAVMTGGGAFVGALGVAFAVLTYVHRD</sequence>
<dbReference type="AlphaFoldDB" id="A0A918ESD5"/>